<dbReference type="Proteomes" id="UP000244338">
    <property type="component" value="Unassembled WGS sequence"/>
</dbReference>
<proteinExistence type="predicted"/>
<dbReference type="Gene3D" id="3.40.50.720">
    <property type="entry name" value="NAD(P)-binding Rossmann-like Domain"/>
    <property type="match status" value="1"/>
</dbReference>
<reference evidence="3" key="1">
    <citation type="journal article" date="2018" name="Sci. Rep.">
        <title>Lignite coal burning seam in the remote Altai Mountains harbors a hydrogen-driven thermophilic microbial community.</title>
        <authorList>
            <person name="Kadnikov V.V."/>
            <person name="Mardanov A.V."/>
            <person name="Ivasenko D.A."/>
            <person name="Antsiferov D.V."/>
            <person name="Beletsky A.V."/>
            <person name="Karnachuk O.V."/>
            <person name="Ravin N.V."/>
        </authorList>
    </citation>
    <scope>NUCLEOTIDE SEQUENCE [LARGE SCALE GENOMIC DNA]</scope>
</reference>
<comment type="caution">
    <text evidence="2">The sequence shown here is derived from an EMBL/GenBank/DDBJ whole genome shotgun (WGS) entry which is preliminary data.</text>
</comment>
<dbReference type="InterPro" id="IPR036291">
    <property type="entry name" value="NAD(P)-bd_dom_sf"/>
</dbReference>
<organism evidence="2 3">
    <name type="scientific">Candidatus Carbonibacillus altaicus</name>
    <dbReference type="NCBI Taxonomy" id="2163959"/>
    <lineage>
        <taxon>Bacteria</taxon>
        <taxon>Bacillati</taxon>
        <taxon>Bacillota</taxon>
        <taxon>Bacilli</taxon>
        <taxon>Bacillales</taxon>
        <taxon>Candidatus Carbonibacillus</taxon>
    </lineage>
</organism>
<evidence type="ECO:0000259" key="1">
    <source>
        <dbReference type="Pfam" id="PF13460"/>
    </source>
</evidence>
<dbReference type="InterPro" id="IPR052718">
    <property type="entry name" value="NmrA-type_oxidoreductase"/>
</dbReference>
<protein>
    <submittedName>
        <fullName evidence="2">NADPH:quinone oxidoreductase 2</fullName>
    </submittedName>
</protein>
<dbReference type="CDD" id="cd05269">
    <property type="entry name" value="TMR_SDR_a"/>
    <property type="match status" value="1"/>
</dbReference>
<dbReference type="AlphaFoldDB" id="A0A2R6Y078"/>
<gene>
    <name evidence="2" type="ORF">BSOLF_0982</name>
</gene>
<name>A0A2R6Y078_9BACL</name>
<evidence type="ECO:0000313" key="2">
    <source>
        <dbReference type="EMBL" id="PTQ56054.1"/>
    </source>
</evidence>
<evidence type="ECO:0000313" key="3">
    <source>
        <dbReference type="Proteomes" id="UP000244338"/>
    </source>
</evidence>
<dbReference type="EMBL" id="PEBX01000050">
    <property type="protein sequence ID" value="PTQ56054.1"/>
    <property type="molecule type" value="Genomic_DNA"/>
</dbReference>
<dbReference type="Pfam" id="PF13460">
    <property type="entry name" value="NAD_binding_10"/>
    <property type="match status" value="1"/>
</dbReference>
<accession>A0A2R6Y078</accession>
<sequence>MIGVTGATGKLGQLVMQELLKRVEAKELVAIVRSPEKAQSFEAKGVHIRQADYDDPAALEKALHGIERLLLISANEVGKRYPQHQNVIRSAQKTGVQWIVYTSLLHADTSLINLAEEHRQTESFLKNAGVPYTFLRNGWYTENYEGTVRSAVEHGALLGSAGSGRIASAARKDYAEAAAHVLTTDGHVGKTYELAGDQAWTMDDLARAISHLTGKNIVYRNLPVEEYADILTNSGIPEDYAKMIADWDRATAEGSLYDDSQTLKQLIGRPTTPLTETIQSWI</sequence>
<dbReference type="Gene3D" id="3.90.25.10">
    <property type="entry name" value="UDP-galactose 4-epimerase, domain 1"/>
    <property type="match status" value="1"/>
</dbReference>
<dbReference type="PANTHER" id="PTHR47129:SF1">
    <property type="entry name" value="NMRA-LIKE DOMAIN-CONTAINING PROTEIN"/>
    <property type="match status" value="1"/>
</dbReference>
<dbReference type="InterPro" id="IPR016040">
    <property type="entry name" value="NAD(P)-bd_dom"/>
</dbReference>
<dbReference type="SUPFAM" id="SSF51735">
    <property type="entry name" value="NAD(P)-binding Rossmann-fold domains"/>
    <property type="match status" value="1"/>
</dbReference>
<dbReference type="PANTHER" id="PTHR47129">
    <property type="entry name" value="QUINONE OXIDOREDUCTASE 2"/>
    <property type="match status" value="1"/>
</dbReference>
<feature type="domain" description="NAD(P)-binding" evidence="1">
    <location>
        <begin position="6"/>
        <end position="184"/>
    </location>
</feature>